<dbReference type="EMBL" id="CP023778">
    <property type="protein sequence ID" value="ATL69119.1"/>
    <property type="molecule type" value="Genomic_DNA"/>
</dbReference>
<dbReference type="InterPro" id="IPR009078">
    <property type="entry name" value="Ferritin-like_SF"/>
</dbReference>
<reference evidence="3 4" key="1">
    <citation type="submission" date="2017-10" db="EMBL/GenBank/DDBJ databases">
        <title>Comparative genomics between pathogenic Norcardia.</title>
        <authorList>
            <person name="Zeng L."/>
        </authorList>
    </citation>
    <scope>NUCLEOTIDE SEQUENCE [LARGE SCALE GENOMIC DNA]</scope>
    <source>
        <strain evidence="3 4">NC_YFY_NT001</strain>
    </source>
</reference>
<dbReference type="InterPro" id="IPR029447">
    <property type="entry name" value="DUF4439"/>
</dbReference>
<dbReference type="KEGG" id="ntp:CRH09_26020"/>
<gene>
    <name evidence="3" type="ORF">CRH09_26020</name>
</gene>
<feature type="compositionally biased region" description="Basic residues" evidence="1">
    <location>
        <begin position="100"/>
        <end position="125"/>
    </location>
</feature>
<evidence type="ECO:0000259" key="2">
    <source>
        <dbReference type="Pfam" id="PF14530"/>
    </source>
</evidence>
<feature type="domain" description="DUF4439" evidence="2">
    <location>
        <begin position="197"/>
        <end position="332"/>
    </location>
</feature>
<proteinExistence type="predicted"/>
<feature type="compositionally biased region" description="Basic residues" evidence="1">
    <location>
        <begin position="40"/>
        <end position="54"/>
    </location>
</feature>
<feature type="compositionally biased region" description="Low complexity" evidence="1">
    <location>
        <begin position="131"/>
        <end position="154"/>
    </location>
</feature>
<dbReference type="Gene3D" id="1.20.1260.10">
    <property type="match status" value="1"/>
</dbReference>
<evidence type="ECO:0000313" key="4">
    <source>
        <dbReference type="Proteomes" id="UP000221961"/>
    </source>
</evidence>
<organism evidence="3 4">
    <name type="scientific">Nocardia terpenica</name>
    <dbReference type="NCBI Taxonomy" id="455432"/>
    <lineage>
        <taxon>Bacteria</taxon>
        <taxon>Bacillati</taxon>
        <taxon>Actinomycetota</taxon>
        <taxon>Actinomycetes</taxon>
        <taxon>Mycobacteriales</taxon>
        <taxon>Nocardiaceae</taxon>
        <taxon>Nocardia</taxon>
    </lineage>
</organism>
<accession>A0A291RPD6</accession>
<dbReference type="InterPro" id="IPR012347">
    <property type="entry name" value="Ferritin-like"/>
</dbReference>
<feature type="compositionally biased region" description="Low complexity" evidence="1">
    <location>
        <begin position="57"/>
        <end position="67"/>
    </location>
</feature>
<dbReference type="Pfam" id="PF14530">
    <property type="entry name" value="DUF4439"/>
    <property type="match status" value="1"/>
</dbReference>
<dbReference type="AlphaFoldDB" id="A0A291RPD6"/>
<dbReference type="Proteomes" id="UP000221961">
    <property type="component" value="Chromosome"/>
</dbReference>
<feature type="region of interest" description="Disordered" evidence="1">
    <location>
        <begin position="23"/>
        <end position="154"/>
    </location>
</feature>
<dbReference type="SUPFAM" id="SSF47240">
    <property type="entry name" value="Ferritin-like"/>
    <property type="match status" value="1"/>
</dbReference>
<dbReference type="CDD" id="cd00657">
    <property type="entry name" value="Ferritin_like"/>
    <property type="match status" value="1"/>
</dbReference>
<evidence type="ECO:0000256" key="1">
    <source>
        <dbReference type="SAM" id="MobiDB-lite"/>
    </source>
</evidence>
<name>A0A291RPD6_9NOCA</name>
<sequence length="333" mass="35390">MGSPRWLARWWRADPTLHGSAGPYRLAAPHTRSPCAAADHRRRRGGRAGARRRDRLLAGQARRAGCAAGTGGVGPHRRRVGEGRRGGRTGSQRRADPRRRAAHRARGRAARRDRPRPRRIRRRHRAEVEHPAGAAATRARSAADGGRSARPAGAVAAGGRAAVPGTVGLSRRAAGLDQRLLRHAHGGVARVSTDQQALTDALNAEYTAVFAYGVIAAYASAERNKIVAEYLAAHRARRDATIDALKSLGAPVPAPAAAYNTPFPVNDPIPAAKLAVTVESDTAATWRSVVERCDSPALRRTATDALTECAVRLATWQSILGTNPATASFPGKA</sequence>
<protein>
    <recommendedName>
        <fullName evidence="2">DUF4439 domain-containing protein</fullName>
    </recommendedName>
</protein>
<evidence type="ECO:0000313" key="3">
    <source>
        <dbReference type="EMBL" id="ATL69119.1"/>
    </source>
</evidence>